<organism evidence="2 3">
    <name type="scientific">Pyricularia oryzae</name>
    <name type="common">Rice blast fungus</name>
    <name type="synonym">Magnaporthe oryzae</name>
    <dbReference type="NCBI Taxonomy" id="318829"/>
    <lineage>
        <taxon>Eukaryota</taxon>
        <taxon>Fungi</taxon>
        <taxon>Dikarya</taxon>
        <taxon>Ascomycota</taxon>
        <taxon>Pezizomycotina</taxon>
        <taxon>Sordariomycetes</taxon>
        <taxon>Sordariomycetidae</taxon>
        <taxon>Magnaporthales</taxon>
        <taxon>Pyriculariaceae</taxon>
        <taxon>Pyricularia</taxon>
    </lineage>
</organism>
<evidence type="ECO:0000313" key="2">
    <source>
        <dbReference type="EMBL" id="QBZ63775.1"/>
    </source>
</evidence>
<feature type="compositionally biased region" description="Basic and acidic residues" evidence="1">
    <location>
        <begin position="491"/>
        <end position="500"/>
    </location>
</feature>
<feature type="compositionally biased region" description="Polar residues" evidence="1">
    <location>
        <begin position="400"/>
        <end position="412"/>
    </location>
</feature>
<accession>A0A4P7NNA1</accession>
<evidence type="ECO:0000313" key="3">
    <source>
        <dbReference type="Proteomes" id="UP000294847"/>
    </source>
</evidence>
<reference evidence="2 3" key="1">
    <citation type="journal article" date="2019" name="Mol. Biol. Evol.">
        <title>Blast fungal genomes show frequent chromosomal changes, gene gains and losses, and effector gene turnover.</title>
        <authorList>
            <person name="Gomez Luciano L.B."/>
            <person name="Jason Tsai I."/>
            <person name="Chuma I."/>
            <person name="Tosa Y."/>
            <person name="Chen Y.H."/>
            <person name="Li J.Y."/>
            <person name="Li M.Y."/>
            <person name="Jade Lu M.Y."/>
            <person name="Nakayashiki H."/>
            <person name="Li W.H."/>
        </authorList>
    </citation>
    <scope>NUCLEOTIDE SEQUENCE [LARGE SCALE GENOMIC DNA]</scope>
    <source>
        <strain evidence="2">MZ5-1-6</strain>
    </source>
</reference>
<dbReference type="AlphaFoldDB" id="A0A4P7NNA1"/>
<proteinExistence type="predicted"/>
<gene>
    <name evidence="2" type="ORF">PoMZ_05465</name>
</gene>
<sequence>MTSQLAQSTAQSQAFGPRGPAIRVRRFGHNDFERFDQENAVGQHLCVGEKTIGKVNIECKYRWRQSQWGLIGTQSSPAGIIYMDIMFHQPDGFWLESATVYITVGEDEHLTYALGKQKKGKSSGCRVHIPEHIPIDSEHSVQISEHYGPKLLTGNKTLRQEVKTREFVPTLGVMGMAELGGVGHKSNYVQERVGCWRFQGNVCRPQGQPGFRTLRWDLTENKFEPDQPHSPEYHTAFAFEHSRRPVYMRVEIEGKLKSKGQQMLHRAFRFSSAMGKKDHSTLTHMDLRKLVPRRRLDEVARGLDMAMQMKNCEKVPVQVPGPRPARFSSWDDYPPLLDQLPGKQTVRADQDERGHVIPLEVLSRQLNDSLNPKPPLSERSELTEARDDSGGSIADDTDSRSPTLVDSESPTATRAAPSLLYQPRTAADLELLKNTAVIWLLSFVASVSQLFGLFRRFFLVEPWEAKQQLDKGNKQATACPSLKLHELKQQARDLRKESPSKGRGSKVPWMGSMQDRQKLMERTSCKTSGGVQV</sequence>
<feature type="region of interest" description="Disordered" evidence="1">
    <location>
        <begin position="491"/>
        <end position="513"/>
    </location>
</feature>
<evidence type="ECO:0000256" key="1">
    <source>
        <dbReference type="SAM" id="MobiDB-lite"/>
    </source>
</evidence>
<dbReference type="EMBL" id="CP034209">
    <property type="protein sequence ID" value="QBZ63775.1"/>
    <property type="molecule type" value="Genomic_DNA"/>
</dbReference>
<protein>
    <submittedName>
        <fullName evidence="2">Uncharacterized protein</fullName>
    </submittedName>
</protein>
<feature type="region of interest" description="Disordered" evidence="1">
    <location>
        <begin position="367"/>
        <end position="416"/>
    </location>
</feature>
<feature type="compositionally biased region" description="Basic and acidic residues" evidence="1">
    <location>
        <begin position="376"/>
        <end position="389"/>
    </location>
</feature>
<name>A0A4P7NNA1_PYROR</name>
<dbReference type="Proteomes" id="UP000294847">
    <property type="component" value="Chromosome 6"/>
</dbReference>